<evidence type="ECO:0000313" key="2">
    <source>
        <dbReference type="EMBL" id="MDN5205408.1"/>
    </source>
</evidence>
<dbReference type="RefSeq" id="WP_346755429.1">
    <property type="nucleotide sequence ID" value="NZ_JAUJEA010000018.1"/>
</dbReference>
<dbReference type="InterPro" id="IPR011050">
    <property type="entry name" value="Pectin_lyase_fold/virulence"/>
</dbReference>
<accession>A0ABT8KYI1</accession>
<evidence type="ECO:0000256" key="1">
    <source>
        <dbReference type="SAM" id="SignalP"/>
    </source>
</evidence>
<keyword evidence="1" id="KW-0732">Signal</keyword>
<gene>
    <name evidence="2" type="ORF">QQ008_28745</name>
</gene>
<dbReference type="InterPro" id="IPR006626">
    <property type="entry name" value="PbH1"/>
</dbReference>
<comment type="caution">
    <text evidence="2">The sequence shown here is derived from an EMBL/GenBank/DDBJ whole genome shotgun (WGS) entry which is preliminary data.</text>
</comment>
<dbReference type="SUPFAM" id="SSF51126">
    <property type="entry name" value="Pectin lyase-like"/>
    <property type="match status" value="1"/>
</dbReference>
<evidence type="ECO:0000313" key="3">
    <source>
        <dbReference type="Proteomes" id="UP001172082"/>
    </source>
</evidence>
<protein>
    <submittedName>
        <fullName evidence="2">Right-handed parallel beta-helix repeat-containing protein</fullName>
    </submittedName>
</protein>
<dbReference type="SMART" id="SM00710">
    <property type="entry name" value="PbH1"/>
    <property type="match status" value="7"/>
</dbReference>
<keyword evidence="3" id="KW-1185">Reference proteome</keyword>
<dbReference type="Proteomes" id="UP001172082">
    <property type="component" value="Unassembled WGS sequence"/>
</dbReference>
<feature type="signal peptide" evidence="1">
    <location>
        <begin position="1"/>
        <end position="25"/>
    </location>
</feature>
<name>A0ABT8KYI1_9BACT</name>
<dbReference type="PROSITE" id="PS51257">
    <property type="entry name" value="PROKAR_LIPOPROTEIN"/>
    <property type="match status" value="1"/>
</dbReference>
<sequence>MTKFLSFQRLTIAVFVLLTILSACKRDDDGGSVNPGGDEEPVPNDLGINYYVSNAGNDSNDGLTPKTAWKTSARVQQHSNFEPGDMVLFRRGDTFDKLTLDKAGNGTVDEPIIFGAYGNEDLDRPIINGDRTPFSFAINLRNMGGWIIQDLKVQGANGDQIHIQPIEANCDNIKILNCHIDGVNGRHCIRFDTDIRSGNFFGCSNVEVAYNLIENAGQNFDNTSDGVNGPNIQKNGYIHHNEFFNNKSEAVDLGAGKGHIVEYNLMDGNNDRDSGGIKTHVQSGNQINDTENIDLRYNVIKNCIQHAIQIQDGRSIRVFNNTIYHNQQNGKNALLIGTANDNQYDDNSWIGSNEIKNNIFHGVTHTISITVLRWAGGRAGTPAVFWDDPNRYDIKNNIFYAGDEGNAIVIRIQTGQFMSDNQFTEYSNIATTNNLPFSDFTAIHTNNFNVNPDFNDPDNGDFTLKPDSPAIGAGIDVGLAKDFNDKDVSNSPNIGAFEN</sequence>
<proteinExistence type="predicted"/>
<dbReference type="EMBL" id="JAUJEA010000018">
    <property type="protein sequence ID" value="MDN5205408.1"/>
    <property type="molecule type" value="Genomic_DNA"/>
</dbReference>
<organism evidence="2 3">
    <name type="scientific">Splendidivirga corallicola</name>
    <dbReference type="NCBI Taxonomy" id="3051826"/>
    <lineage>
        <taxon>Bacteria</taxon>
        <taxon>Pseudomonadati</taxon>
        <taxon>Bacteroidota</taxon>
        <taxon>Cytophagia</taxon>
        <taxon>Cytophagales</taxon>
        <taxon>Splendidivirgaceae</taxon>
        <taxon>Splendidivirga</taxon>
    </lineage>
</organism>
<feature type="chain" id="PRO_5046313272" evidence="1">
    <location>
        <begin position="26"/>
        <end position="499"/>
    </location>
</feature>
<dbReference type="Gene3D" id="2.160.20.10">
    <property type="entry name" value="Single-stranded right-handed beta-helix, Pectin lyase-like"/>
    <property type="match status" value="1"/>
</dbReference>
<reference evidence="2" key="1">
    <citation type="submission" date="2023-06" db="EMBL/GenBank/DDBJ databases">
        <title>Genomic of Parafulvivirga corallium.</title>
        <authorList>
            <person name="Wang G."/>
        </authorList>
    </citation>
    <scope>NUCLEOTIDE SEQUENCE</scope>
    <source>
        <strain evidence="2">BMA10</strain>
    </source>
</reference>
<dbReference type="InterPro" id="IPR012334">
    <property type="entry name" value="Pectin_lyas_fold"/>
</dbReference>